<feature type="compositionally biased region" description="Polar residues" evidence="1">
    <location>
        <begin position="788"/>
        <end position="801"/>
    </location>
</feature>
<dbReference type="CDD" id="cd11282">
    <property type="entry name" value="ADF_coactosin_like"/>
    <property type="match status" value="1"/>
</dbReference>
<feature type="compositionally biased region" description="Basic and acidic residues" evidence="1">
    <location>
        <begin position="913"/>
        <end position="930"/>
    </location>
</feature>
<dbReference type="Pfam" id="PF00241">
    <property type="entry name" value="Cofilin_ADF"/>
    <property type="match status" value="1"/>
</dbReference>
<feature type="compositionally biased region" description="Low complexity" evidence="1">
    <location>
        <begin position="1126"/>
        <end position="1147"/>
    </location>
</feature>
<dbReference type="InterPro" id="IPR029006">
    <property type="entry name" value="ADF-H/Gelsolin-like_dom_sf"/>
</dbReference>
<feature type="compositionally biased region" description="Low complexity" evidence="1">
    <location>
        <begin position="1104"/>
        <end position="1117"/>
    </location>
</feature>
<feature type="domain" description="ADF-H" evidence="2">
    <location>
        <begin position="25"/>
        <end position="122"/>
    </location>
</feature>
<proteinExistence type="predicted"/>
<feature type="region of interest" description="Disordered" evidence="1">
    <location>
        <begin position="127"/>
        <end position="195"/>
    </location>
</feature>
<evidence type="ECO:0000313" key="3">
    <source>
        <dbReference type="EMBL" id="KAK3379714.1"/>
    </source>
</evidence>
<name>A0AAE0NDX8_9PEZI</name>
<feature type="region of interest" description="Disordered" evidence="1">
    <location>
        <begin position="1002"/>
        <end position="1065"/>
    </location>
</feature>
<feature type="compositionally biased region" description="Basic and acidic residues" evidence="1">
    <location>
        <begin position="549"/>
        <end position="579"/>
    </location>
</feature>
<feature type="compositionally biased region" description="Basic and acidic residues" evidence="1">
    <location>
        <begin position="158"/>
        <end position="179"/>
    </location>
</feature>
<dbReference type="Gene3D" id="3.40.20.10">
    <property type="entry name" value="Severin"/>
    <property type="match status" value="1"/>
</dbReference>
<feature type="region of interest" description="Disordered" evidence="1">
    <location>
        <begin position="764"/>
        <end position="822"/>
    </location>
</feature>
<sequence length="1393" mass="150866">MSLNGLDDSSVREAHAAAVAEAGGWFLLKYVSRDEIELLDRGSGGIIEIRNSISQYNETSPLFGFLRYRRRNVLIKYVPEDCSRLVQARVTVHFNAVCERFSPYDTDFEITNAKELKDTKLSAACSLHAASNSTSSSTSSLRRRRLMEITEEEEEEERERKRQSIVKEDDGPRSPDGHQDSTTTSTSPIILASEPPVRLNADLANLPEASRFTDGVDPPSFLGVPRPSSPAKSFDDATRRMSSQSSRPDLYSYPHGKARVKLAPRPSADISGRPRTSAGAAVYRPVSTIPAGLKSSLAKGTKKGRSQDNDNDEDGADFLIEEEPESGFEPTSKRSAEATPLNIIELTRPHTSSGAQAAVTSSHPFKSILPALPPPPNKQNGMTPEKARLLKAMKLREKKKMLGLQRSSDQQSVEESSEPGTPDLPEEEAKLDASTTVEAEDVPVDSERHVPSRLSAFKADSGIDVGPDHASVDTHMDSHPTSPFAASDMGDSTKASSLSESTDETVLAVKEQDLPLWTNDDHEGPVVSPVPRDDGEPATEFAAGNESESYDREPGVSTSKEVEGEELKEQRRGENKSDPTEELDEEADNTDPVSEDLIEALVEAPVEIPVESPIEAPAEAAVEAPVEAPVETPLNPAELSEEETSRPLQLRIPVSKFSTHETKSSISPATRTIPSIVTHGSRDDHAVGAQTEAIRNKEETEIGDAVETASIETRRSKRALALEPIRTDFDALEKDKRHSEISLFDDDGLMEELQSATVQQAKPIMVSKSPMIPISPSDSRKSPARLDSGSTTPRFVRTVSNPIRGPLLTPGDVSTSSARAVSSGAAYLHKITQQQATDLRPKSSKIGSSISQRIKALEKLSGSSAVGDASVKERPASTFFSVRKTSGREPSRSPSVVDRANSLTRGTTPSPPESRESSPETGKKTPRDRSGSLVNRLSMFEGGKMPRGRPESIQVTARIVRDPNQPFPRVPESKADAATEYGQLDLKQSPLVVDVKKKVPFPSLTSNFSHASAKTSPEQDVQLERKPSLLQRRFSKGRRSQSQDRNKEALKEEDKQETETLRPRRRSSLTVVKDFIKDRRESLLGAKYPSTDNLNLNLSSTSASLASPALPTPSRSPSRPPSVHQSLSFPRRLSISSRRSSIEQSSPLVSTNNLLNGAMSPSRTTEASGESETDGKSTNGADRRAGSSSSGSNPGSAATSPTPGKSATSSRTSRFIRRLSSSLGSGRKNIPPSISPTVAEEEDADVEAAGMIAPQSRGGTSAGATTHHQPSIVAFMGDVNVQFPDNLLWKRRTICLDSQGFLILSAVQGAAALTTSAPGKDRHHQAGVIKRYHMSDFRLPYTPEMEVQELPNSVVLDFVDGSGLQIACEDRAGQMNVLQILQEAHQNHTSFGL</sequence>
<comment type="caution">
    <text evidence="3">The sequence shown here is derived from an EMBL/GenBank/DDBJ whole genome shotgun (WGS) entry which is preliminary data.</text>
</comment>
<organism evidence="3 4">
    <name type="scientific">Lasiosphaeria ovina</name>
    <dbReference type="NCBI Taxonomy" id="92902"/>
    <lineage>
        <taxon>Eukaryota</taxon>
        <taxon>Fungi</taxon>
        <taxon>Dikarya</taxon>
        <taxon>Ascomycota</taxon>
        <taxon>Pezizomycotina</taxon>
        <taxon>Sordariomycetes</taxon>
        <taxon>Sordariomycetidae</taxon>
        <taxon>Sordariales</taxon>
        <taxon>Lasiosphaeriaceae</taxon>
        <taxon>Lasiosphaeria</taxon>
    </lineage>
</organism>
<dbReference type="GO" id="GO:0003779">
    <property type="term" value="F:actin binding"/>
    <property type="evidence" value="ECO:0007669"/>
    <property type="project" value="InterPro"/>
</dbReference>
<gene>
    <name evidence="3" type="ORF">B0T24DRAFT_522928</name>
</gene>
<accession>A0AAE0NDX8</accession>
<keyword evidence="4" id="KW-1185">Reference proteome</keyword>
<feature type="compositionally biased region" description="Basic and acidic residues" evidence="1">
    <location>
        <begin position="1041"/>
        <end position="1062"/>
    </location>
</feature>
<feature type="compositionally biased region" description="Polar residues" evidence="1">
    <location>
        <begin position="1148"/>
        <end position="1170"/>
    </location>
</feature>
<reference evidence="3" key="1">
    <citation type="journal article" date="2023" name="Mol. Phylogenet. Evol.">
        <title>Genome-scale phylogeny and comparative genomics of the fungal order Sordariales.</title>
        <authorList>
            <person name="Hensen N."/>
            <person name="Bonometti L."/>
            <person name="Westerberg I."/>
            <person name="Brannstrom I.O."/>
            <person name="Guillou S."/>
            <person name="Cros-Aarteil S."/>
            <person name="Calhoun S."/>
            <person name="Haridas S."/>
            <person name="Kuo A."/>
            <person name="Mondo S."/>
            <person name="Pangilinan J."/>
            <person name="Riley R."/>
            <person name="LaButti K."/>
            <person name="Andreopoulos B."/>
            <person name="Lipzen A."/>
            <person name="Chen C."/>
            <person name="Yan M."/>
            <person name="Daum C."/>
            <person name="Ng V."/>
            <person name="Clum A."/>
            <person name="Steindorff A."/>
            <person name="Ohm R.A."/>
            <person name="Martin F."/>
            <person name="Silar P."/>
            <person name="Natvig D.O."/>
            <person name="Lalanne C."/>
            <person name="Gautier V."/>
            <person name="Ament-Velasquez S.L."/>
            <person name="Kruys A."/>
            <person name="Hutchinson M.I."/>
            <person name="Powell A.J."/>
            <person name="Barry K."/>
            <person name="Miller A.N."/>
            <person name="Grigoriev I.V."/>
            <person name="Debuchy R."/>
            <person name="Gladieux P."/>
            <person name="Hiltunen Thoren M."/>
            <person name="Johannesson H."/>
        </authorList>
    </citation>
    <scope>NUCLEOTIDE SEQUENCE</scope>
    <source>
        <strain evidence="3">CBS 958.72</strain>
    </source>
</reference>
<feature type="compositionally biased region" description="Polar residues" evidence="1">
    <location>
        <begin position="664"/>
        <end position="675"/>
    </location>
</feature>
<feature type="compositionally biased region" description="Low complexity" evidence="1">
    <location>
        <begin position="1186"/>
        <end position="1227"/>
    </location>
</feature>
<dbReference type="EMBL" id="JAULSN010000002">
    <property type="protein sequence ID" value="KAK3379714.1"/>
    <property type="molecule type" value="Genomic_DNA"/>
</dbReference>
<evidence type="ECO:0000259" key="2">
    <source>
        <dbReference type="Pfam" id="PF00241"/>
    </source>
</evidence>
<feature type="compositionally biased region" description="Low complexity" evidence="1">
    <location>
        <begin position="405"/>
        <end position="414"/>
    </location>
</feature>
<feature type="compositionally biased region" description="Polar residues" evidence="1">
    <location>
        <begin position="1003"/>
        <end position="1019"/>
    </location>
</feature>
<feature type="region of interest" description="Disordered" evidence="1">
    <location>
        <begin position="210"/>
        <end position="383"/>
    </location>
</feature>
<evidence type="ECO:0000256" key="1">
    <source>
        <dbReference type="SAM" id="MobiDB-lite"/>
    </source>
</evidence>
<protein>
    <recommendedName>
        <fullName evidence="2">ADF-H domain-containing protein</fullName>
    </recommendedName>
</protein>
<dbReference type="Proteomes" id="UP001287356">
    <property type="component" value="Unassembled WGS sequence"/>
</dbReference>
<reference evidence="3" key="2">
    <citation type="submission" date="2023-06" db="EMBL/GenBank/DDBJ databases">
        <authorList>
            <consortium name="Lawrence Berkeley National Laboratory"/>
            <person name="Haridas S."/>
            <person name="Hensen N."/>
            <person name="Bonometti L."/>
            <person name="Westerberg I."/>
            <person name="Brannstrom I.O."/>
            <person name="Guillou S."/>
            <person name="Cros-Aarteil S."/>
            <person name="Calhoun S."/>
            <person name="Kuo A."/>
            <person name="Mondo S."/>
            <person name="Pangilinan J."/>
            <person name="Riley R."/>
            <person name="Labutti K."/>
            <person name="Andreopoulos B."/>
            <person name="Lipzen A."/>
            <person name="Chen C."/>
            <person name="Yanf M."/>
            <person name="Daum C."/>
            <person name="Ng V."/>
            <person name="Clum A."/>
            <person name="Steindorff A."/>
            <person name="Ohm R."/>
            <person name="Martin F."/>
            <person name="Silar P."/>
            <person name="Natvig D."/>
            <person name="Lalanne C."/>
            <person name="Gautier V."/>
            <person name="Ament-Velasquez S.L."/>
            <person name="Kruys A."/>
            <person name="Hutchinson M.I."/>
            <person name="Powell A.J."/>
            <person name="Barry K."/>
            <person name="Miller A.N."/>
            <person name="Grigoriev I.V."/>
            <person name="Debuchy R."/>
            <person name="Gladieux P."/>
            <person name="Thoren M.H."/>
            <person name="Johannesson H."/>
        </authorList>
    </citation>
    <scope>NUCLEOTIDE SEQUENCE</scope>
    <source>
        <strain evidence="3">CBS 958.72</strain>
    </source>
</reference>
<feature type="compositionally biased region" description="Polar residues" evidence="1">
    <location>
        <begin position="349"/>
        <end position="364"/>
    </location>
</feature>
<feature type="region of interest" description="Disordered" evidence="1">
    <location>
        <begin position="1104"/>
        <end position="1244"/>
    </location>
</feature>
<feature type="region of interest" description="Disordered" evidence="1">
    <location>
        <begin position="636"/>
        <end position="684"/>
    </location>
</feature>
<feature type="compositionally biased region" description="Basic and acidic residues" evidence="1">
    <location>
        <begin position="466"/>
        <end position="478"/>
    </location>
</feature>
<dbReference type="InterPro" id="IPR002108">
    <property type="entry name" value="ADF-H"/>
</dbReference>
<feature type="compositionally biased region" description="Acidic residues" evidence="1">
    <location>
        <begin position="580"/>
        <end position="593"/>
    </location>
</feature>
<feature type="region of interest" description="Disordered" evidence="1">
    <location>
        <begin position="396"/>
        <end position="593"/>
    </location>
</feature>
<dbReference type="SUPFAM" id="SSF55753">
    <property type="entry name" value="Actin depolymerizing proteins"/>
    <property type="match status" value="1"/>
</dbReference>
<feature type="compositionally biased region" description="Acidic residues" evidence="1">
    <location>
        <begin position="309"/>
        <end position="326"/>
    </location>
</feature>
<feature type="region of interest" description="Disordered" evidence="1">
    <location>
        <begin position="859"/>
        <end position="989"/>
    </location>
</feature>
<evidence type="ECO:0000313" key="4">
    <source>
        <dbReference type="Proteomes" id="UP001287356"/>
    </source>
</evidence>
<feature type="region of interest" description="Disordered" evidence="1">
    <location>
        <begin position="831"/>
        <end position="850"/>
    </location>
</feature>